<organism evidence="2 3">
    <name type="scientific">Sphagnurus paluster</name>
    <dbReference type="NCBI Taxonomy" id="117069"/>
    <lineage>
        <taxon>Eukaryota</taxon>
        <taxon>Fungi</taxon>
        <taxon>Dikarya</taxon>
        <taxon>Basidiomycota</taxon>
        <taxon>Agaricomycotina</taxon>
        <taxon>Agaricomycetes</taxon>
        <taxon>Agaricomycetidae</taxon>
        <taxon>Agaricales</taxon>
        <taxon>Tricholomatineae</taxon>
        <taxon>Lyophyllaceae</taxon>
        <taxon>Sphagnurus</taxon>
    </lineage>
</organism>
<comment type="caution">
    <text evidence="2">The sequence shown here is derived from an EMBL/GenBank/DDBJ whole genome shotgun (WGS) entry which is preliminary data.</text>
</comment>
<feature type="non-terminal residue" evidence="2">
    <location>
        <position position="196"/>
    </location>
</feature>
<keyword evidence="3" id="KW-1185">Reference proteome</keyword>
<accession>A0A9P7FRI1</accession>
<feature type="compositionally biased region" description="Basic and acidic residues" evidence="1">
    <location>
        <begin position="173"/>
        <end position="182"/>
    </location>
</feature>
<proteinExistence type="predicted"/>
<evidence type="ECO:0000256" key="1">
    <source>
        <dbReference type="SAM" id="MobiDB-lite"/>
    </source>
</evidence>
<evidence type="ECO:0000313" key="3">
    <source>
        <dbReference type="Proteomes" id="UP000717328"/>
    </source>
</evidence>
<gene>
    <name evidence="2" type="ORF">H0H81_006798</name>
</gene>
<feature type="compositionally biased region" description="Pro residues" evidence="1">
    <location>
        <begin position="187"/>
        <end position="196"/>
    </location>
</feature>
<protein>
    <submittedName>
        <fullName evidence="2">Uncharacterized protein</fullName>
    </submittedName>
</protein>
<dbReference type="AlphaFoldDB" id="A0A9P7FRI1"/>
<evidence type="ECO:0000313" key="2">
    <source>
        <dbReference type="EMBL" id="KAG5633567.1"/>
    </source>
</evidence>
<dbReference type="Proteomes" id="UP000717328">
    <property type="component" value="Unassembled WGS sequence"/>
</dbReference>
<dbReference type="EMBL" id="JABCKI010007490">
    <property type="protein sequence ID" value="KAG5633567.1"/>
    <property type="molecule type" value="Genomic_DNA"/>
</dbReference>
<reference evidence="2" key="2">
    <citation type="submission" date="2021-10" db="EMBL/GenBank/DDBJ databases">
        <title>Phylogenomics reveals ancestral predisposition of the termite-cultivated fungus Termitomyces towards a domesticated lifestyle.</title>
        <authorList>
            <person name="Auxier B."/>
            <person name="Grum-Grzhimaylo A."/>
            <person name="Cardenas M.E."/>
            <person name="Lodge J.D."/>
            <person name="Laessoe T."/>
            <person name="Pedersen O."/>
            <person name="Smith M.E."/>
            <person name="Kuyper T.W."/>
            <person name="Franco-Molano E.A."/>
            <person name="Baroni T.J."/>
            <person name="Aanen D.K."/>
        </authorList>
    </citation>
    <scope>NUCLEOTIDE SEQUENCE</scope>
    <source>
        <strain evidence="2">D49</strain>
    </source>
</reference>
<feature type="region of interest" description="Disordered" evidence="1">
    <location>
        <begin position="163"/>
        <end position="196"/>
    </location>
</feature>
<reference evidence="2" key="1">
    <citation type="submission" date="2021-02" db="EMBL/GenBank/DDBJ databases">
        <authorList>
            <person name="Nieuwenhuis M."/>
            <person name="Van De Peppel L.J.J."/>
        </authorList>
    </citation>
    <scope>NUCLEOTIDE SEQUENCE</scope>
    <source>
        <strain evidence="2">D49</strain>
    </source>
</reference>
<sequence>MEALRNALAVNIDPDDPGTPLEDKHYPQHWWCHLKSTGSNAKTVNVKYLEEYTESYNRRLNMLLPPRLSSHSYDISKLAKDVGEVFAQASNYSVIFEHRERFSARRASGLMALYELGAQRTVPDDVPTVEDVRRLFEMKKKGREYTGYLGIYKSLPGALPDGGWSPDPSLSLPKEEIYDHFKTTAPPSIPSSPAPQ</sequence>
<name>A0A9P7FRI1_9AGAR</name>